<protein>
    <submittedName>
        <fullName evidence="1">AAA family ATPase</fullName>
    </submittedName>
</protein>
<keyword evidence="2" id="KW-1185">Reference proteome</keyword>
<comment type="caution">
    <text evidence="1">The sequence shown here is derived from an EMBL/GenBank/DDBJ whole genome shotgun (WGS) entry which is preliminary data.</text>
</comment>
<evidence type="ECO:0000313" key="2">
    <source>
        <dbReference type="Proteomes" id="UP001171945"/>
    </source>
</evidence>
<name>A0ABT7VU63_9GAMM</name>
<dbReference type="Proteomes" id="UP001171945">
    <property type="component" value="Unassembled WGS sequence"/>
</dbReference>
<feature type="non-terminal residue" evidence="1">
    <location>
        <position position="1"/>
    </location>
</feature>
<evidence type="ECO:0000313" key="1">
    <source>
        <dbReference type="EMBL" id="MDM8563127.1"/>
    </source>
</evidence>
<accession>A0ABT7VU63</accession>
<proteinExistence type="predicted"/>
<dbReference type="EMBL" id="JAUCGM010000462">
    <property type="protein sequence ID" value="MDM8563127.1"/>
    <property type="molecule type" value="Genomic_DNA"/>
</dbReference>
<reference evidence="1" key="1">
    <citation type="submission" date="2023-06" db="EMBL/GenBank/DDBJ databases">
        <title>Uncultivated large filamentous bacteria from sulfidic sediments reveal new species and different genomic features in energy metabolism and defense.</title>
        <authorList>
            <person name="Fonseca A."/>
        </authorList>
    </citation>
    <scope>NUCLEOTIDE SEQUENCE</scope>
    <source>
        <strain evidence="1">HSG4</strain>
    </source>
</reference>
<organism evidence="1 2">
    <name type="scientific">Candidatus Marithioploca araucensis</name>
    <dbReference type="NCBI Taxonomy" id="70273"/>
    <lineage>
        <taxon>Bacteria</taxon>
        <taxon>Pseudomonadati</taxon>
        <taxon>Pseudomonadota</taxon>
        <taxon>Gammaproteobacteria</taxon>
        <taxon>Thiotrichales</taxon>
        <taxon>Thiotrichaceae</taxon>
        <taxon>Candidatus Marithioploca</taxon>
    </lineage>
</organism>
<gene>
    <name evidence="1" type="ORF">QUF54_07220</name>
</gene>
<sequence length="103" mass="12178">AERRYADLTLLVRPDFRHTVLQNFLFEFKYLKLSHVNLSGEKLKQLSLAELEALKPVKEKLAESKKQLLDYRTDLELKYDNVFKLQLISVVAVGFDRLLWKKI</sequence>